<accession>A0A8I6S2U1</accession>
<dbReference type="PANTHER" id="PTHR11012">
    <property type="entry name" value="PROTEIN KINASE-LIKE DOMAIN-CONTAINING"/>
    <property type="match status" value="1"/>
</dbReference>
<dbReference type="GeneID" id="106670957"/>
<dbReference type="Gene3D" id="3.90.1200.10">
    <property type="match status" value="1"/>
</dbReference>
<feature type="domain" description="CHK kinase-like" evidence="1">
    <location>
        <begin position="117"/>
        <end position="310"/>
    </location>
</feature>
<sequence length="404" mass="46709">MAYINESDCLQVLQAKLGFNDFELDDYKLVPFEEIRGFHGSHALLKIHATVEGEKRAFSFFVKSAANNELVFERYWSRAKLFAKEHLMLTKIIKDLQKQIPRKLTADCYLSKLNQFVVMENLSLVGYDTANIKDMDMPHAEAAIRTFADFHAASIIFEEKNGLTFRDKYKDISFESFFRFDPERTECLLYSADKGVRDVVEKYFQDLDQKIINDVLDKAAAAAERLAKPSGKYRNVICQGDPWGNNLLYKYKNGNPSEAIVVDFQAQRYAPPALEIQQFLHLGASTEFVIKHGEEVKNIYYDQMTKTLKHQNIDVARILPRDVFEESYRYYEEFGIATRLYYALLTKIPGEYLLKLAADEKEFLSLMVDGTSSVPLEAFEKHSRYRQTLTEAINGAIKFYETHI</sequence>
<dbReference type="KEGG" id="clec:106670957"/>
<dbReference type="EnsemblMetazoa" id="XM_014401663.2">
    <property type="protein sequence ID" value="XP_014257149.1"/>
    <property type="gene ID" value="LOC106670957"/>
</dbReference>
<dbReference type="InterPro" id="IPR015897">
    <property type="entry name" value="CHK_kinase-like"/>
</dbReference>
<dbReference type="OMA" id="MAYINES"/>
<evidence type="ECO:0000313" key="3">
    <source>
        <dbReference type="Proteomes" id="UP000494040"/>
    </source>
</evidence>
<dbReference type="RefSeq" id="XP_014257149.1">
    <property type="nucleotide sequence ID" value="XM_014401663.2"/>
</dbReference>
<proteinExistence type="predicted"/>
<keyword evidence="3" id="KW-1185">Reference proteome</keyword>
<dbReference type="PANTHER" id="PTHR11012:SF48">
    <property type="entry name" value="CHK KINASE-LIKE DOMAIN-CONTAINING PROTEIN-RELATED"/>
    <property type="match status" value="1"/>
</dbReference>
<dbReference type="Pfam" id="PF02958">
    <property type="entry name" value="EcKL"/>
    <property type="match status" value="1"/>
</dbReference>
<dbReference type="OrthoDB" id="6334212at2759"/>
<dbReference type="SMART" id="SM00587">
    <property type="entry name" value="CHK"/>
    <property type="match status" value="1"/>
</dbReference>
<dbReference type="InterPro" id="IPR011009">
    <property type="entry name" value="Kinase-like_dom_sf"/>
</dbReference>
<evidence type="ECO:0000259" key="1">
    <source>
        <dbReference type="SMART" id="SM00587"/>
    </source>
</evidence>
<dbReference type="InterPro" id="IPR004119">
    <property type="entry name" value="EcKL"/>
</dbReference>
<organism evidence="2 3">
    <name type="scientific">Cimex lectularius</name>
    <name type="common">Bed bug</name>
    <name type="synonym">Acanthia lectularia</name>
    <dbReference type="NCBI Taxonomy" id="79782"/>
    <lineage>
        <taxon>Eukaryota</taxon>
        <taxon>Metazoa</taxon>
        <taxon>Ecdysozoa</taxon>
        <taxon>Arthropoda</taxon>
        <taxon>Hexapoda</taxon>
        <taxon>Insecta</taxon>
        <taxon>Pterygota</taxon>
        <taxon>Neoptera</taxon>
        <taxon>Paraneoptera</taxon>
        <taxon>Hemiptera</taxon>
        <taxon>Heteroptera</taxon>
        <taxon>Panheteroptera</taxon>
        <taxon>Cimicomorpha</taxon>
        <taxon>Cimicidae</taxon>
        <taxon>Cimex</taxon>
    </lineage>
</organism>
<dbReference type="Proteomes" id="UP000494040">
    <property type="component" value="Unassembled WGS sequence"/>
</dbReference>
<dbReference type="AlphaFoldDB" id="A0A8I6S2U1"/>
<reference evidence="2" key="1">
    <citation type="submission" date="2022-01" db="UniProtKB">
        <authorList>
            <consortium name="EnsemblMetazoa"/>
        </authorList>
    </citation>
    <scope>IDENTIFICATION</scope>
</reference>
<dbReference type="SUPFAM" id="SSF56112">
    <property type="entry name" value="Protein kinase-like (PK-like)"/>
    <property type="match status" value="1"/>
</dbReference>
<protein>
    <recommendedName>
        <fullName evidence="1">CHK kinase-like domain-containing protein</fullName>
    </recommendedName>
</protein>
<evidence type="ECO:0000313" key="2">
    <source>
        <dbReference type="EnsemblMetazoa" id="XP_014257149.1"/>
    </source>
</evidence>
<name>A0A8I6S2U1_CIMLE</name>